<dbReference type="SMART" id="SM00387">
    <property type="entry name" value="HATPase_c"/>
    <property type="match status" value="1"/>
</dbReference>
<comment type="subcellular location">
    <subcellularLocation>
        <location evidence="2">Membrane</location>
    </subcellularLocation>
</comment>
<dbReference type="InterPro" id="IPR003660">
    <property type="entry name" value="HAMP_dom"/>
</dbReference>
<dbReference type="EC" id="2.7.13.3" evidence="3"/>
<dbReference type="Proteomes" id="UP000289718">
    <property type="component" value="Unassembled WGS sequence"/>
</dbReference>
<evidence type="ECO:0000259" key="10">
    <source>
        <dbReference type="PROSITE" id="PS50109"/>
    </source>
</evidence>
<dbReference type="PANTHER" id="PTHR43711:SF31">
    <property type="entry name" value="HISTIDINE KINASE"/>
    <property type="match status" value="1"/>
</dbReference>
<name>A0A4Q1ATI7_9BACT</name>
<evidence type="ECO:0000256" key="8">
    <source>
        <dbReference type="SAM" id="Coils"/>
    </source>
</evidence>
<dbReference type="Pfam" id="PF00512">
    <property type="entry name" value="HisKA"/>
    <property type="match status" value="1"/>
</dbReference>
<keyword evidence="7" id="KW-0902">Two-component regulatory system</keyword>
<dbReference type="EMBL" id="NXIE01000003">
    <property type="protein sequence ID" value="RXK12517.1"/>
    <property type="molecule type" value="Genomic_DNA"/>
</dbReference>
<dbReference type="PROSITE" id="PS50109">
    <property type="entry name" value="HIS_KIN"/>
    <property type="match status" value="1"/>
</dbReference>
<dbReference type="Gene3D" id="3.30.565.10">
    <property type="entry name" value="Histidine kinase-like ATPase, C-terminal domain"/>
    <property type="match status" value="1"/>
</dbReference>
<evidence type="ECO:0000256" key="3">
    <source>
        <dbReference type="ARBA" id="ARBA00012438"/>
    </source>
</evidence>
<dbReference type="InterPro" id="IPR004358">
    <property type="entry name" value="Sig_transdc_His_kin-like_C"/>
</dbReference>
<keyword evidence="8" id="KW-0175">Coiled coil</keyword>
<evidence type="ECO:0000256" key="9">
    <source>
        <dbReference type="SAM" id="Phobius"/>
    </source>
</evidence>
<evidence type="ECO:0000256" key="4">
    <source>
        <dbReference type="ARBA" id="ARBA00022553"/>
    </source>
</evidence>
<reference evidence="12 13" key="1">
    <citation type="submission" date="2017-09" db="EMBL/GenBank/DDBJ databases">
        <title>Genomics of the genus Arcobacter.</title>
        <authorList>
            <person name="Perez-Cataluna A."/>
            <person name="Figueras M.J."/>
            <person name="Salas-Masso N."/>
        </authorList>
    </citation>
    <scope>NUCLEOTIDE SEQUENCE [LARGE SCALE GENOMIC DNA]</scope>
    <source>
        <strain evidence="12 13">F156-34</strain>
    </source>
</reference>
<evidence type="ECO:0000313" key="12">
    <source>
        <dbReference type="EMBL" id="RXK12517.1"/>
    </source>
</evidence>
<dbReference type="SUPFAM" id="SSF55874">
    <property type="entry name" value="ATPase domain of HSP90 chaperone/DNA topoisomerase II/histidine kinase"/>
    <property type="match status" value="1"/>
</dbReference>
<dbReference type="GO" id="GO:0000155">
    <property type="term" value="F:phosphorelay sensor kinase activity"/>
    <property type="evidence" value="ECO:0007669"/>
    <property type="project" value="InterPro"/>
</dbReference>
<dbReference type="Pfam" id="PF02518">
    <property type="entry name" value="HATPase_c"/>
    <property type="match status" value="1"/>
</dbReference>
<dbReference type="PROSITE" id="PS50885">
    <property type="entry name" value="HAMP"/>
    <property type="match status" value="1"/>
</dbReference>
<organism evidence="12 13">
    <name type="scientific">Halarcobacter mediterraneus</name>
    <dbReference type="NCBI Taxonomy" id="2023153"/>
    <lineage>
        <taxon>Bacteria</taxon>
        <taxon>Pseudomonadati</taxon>
        <taxon>Campylobacterota</taxon>
        <taxon>Epsilonproteobacteria</taxon>
        <taxon>Campylobacterales</taxon>
        <taxon>Arcobacteraceae</taxon>
        <taxon>Halarcobacter</taxon>
    </lineage>
</organism>
<feature type="domain" description="HAMP" evidence="11">
    <location>
        <begin position="188"/>
        <end position="243"/>
    </location>
</feature>
<gene>
    <name evidence="12" type="ORF">CP965_08000</name>
</gene>
<dbReference type="InterPro" id="IPR036097">
    <property type="entry name" value="HisK_dim/P_sf"/>
</dbReference>
<keyword evidence="9" id="KW-0472">Membrane</keyword>
<evidence type="ECO:0000256" key="5">
    <source>
        <dbReference type="ARBA" id="ARBA00022679"/>
    </source>
</evidence>
<evidence type="ECO:0000256" key="1">
    <source>
        <dbReference type="ARBA" id="ARBA00000085"/>
    </source>
</evidence>
<keyword evidence="9" id="KW-1133">Transmembrane helix</keyword>
<dbReference type="Gene3D" id="6.10.340.10">
    <property type="match status" value="1"/>
</dbReference>
<keyword evidence="9" id="KW-0812">Transmembrane</keyword>
<dbReference type="InterPro" id="IPR005467">
    <property type="entry name" value="His_kinase_dom"/>
</dbReference>
<dbReference type="OrthoDB" id="177675at2"/>
<dbReference type="SMART" id="SM00388">
    <property type="entry name" value="HisKA"/>
    <property type="match status" value="1"/>
</dbReference>
<dbReference type="PANTHER" id="PTHR43711">
    <property type="entry name" value="TWO-COMPONENT HISTIDINE KINASE"/>
    <property type="match status" value="1"/>
</dbReference>
<proteinExistence type="predicted"/>
<keyword evidence="13" id="KW-1185">Reference proteome</keyword>
<dbReference type="SUPFAM" id="SSF47384">
    <property type="entry name" value="Homodimeric domain of signal transducing histidine kinase"/>
    <property type="match status" value="1"/>
</dbReference>
<dbReference type="InterPro" id="IPR003594">
    <property type="entry name" value="HATPase_dom"/>
</dbReference>
<comment type="catalytic activity">
    <reaction evidence="1">
        <text>ATP + protein L-histidine = ADP + protein N-phospho-L-histidine.</text>
        <dbReference type="EC" id="2.7.13.3"/>
    </reaction>
</comment>
<feature type="transmembrane region" description="Helical" evidence="9">
    <location>
        <begin position="164"/>
        <end position="185"/>
    </location>
</feature>
<evidence type="ECO:0000259" key="11">
    <source>
        <dbReference type="PROSITE" id="PS50885"/>
    </source>
</evidence>
<keyword evidence="4" id="KW-0597">Phosphoprotein</keyword>
<dbReference type="PRINTS" id="PR00344">
    <property type="entry name" value="BCTRLSENSOR"/>
</dbReference>
<evidence type="ECO:0000256" key="2">
    <source>
        <dbReference type="ARBA" id="ARBA00004370"/>
    </source>
</evidence>
<dbReference type="CDD" id="cd00082">
    <property type="entry name" value="HisKA"/>
    <property type="match status" value="1"/>
</dbReference>
<dbReference type="FunFam" id="3.30.565.10:FF:000010">
    <property type="entry name" value="Sensor histidine kinase RcsC"/>
    <property type="match status" value="1"/>
</dbReference>
<dbReference type="GO" id="GO:0016020">
    <property type="term" value="C:membrane"/>
    <property type="evidence" value="ECO:0007669"/>
    <property type="project" value="UniProtKB-SubCell"/>
</dbReference>
<evidence type="ECO:0000256" key="6">
    <source>
        <dbReference type="ARBA" id="ARBA00022777"/>
    </source>
</evidence>
<feature type="domain" description="Histidine kinase" evidence="10">
    <location>
        <begin position="279"/>
        <end position="497"/>
    </location>
</feature>
<dbReference type="InterPro" id="IPR050736">
    <property type="entry name" value="Sensor_HK_Regulatory"/>
</dbReference>
<dbReference type="InterPro" id="IPR003661">
    <property type="entry name" value="HisK_dim/P_dom"/>
</dbReference>
<feature type="coiled-coil region" evidence="8">
    <location>
        <begin position="245"/>
        <end position="279"/>
    </location>
</feature>
<protein>
    <recommendedName>
        <fullName evidence="3">histidine kinase</fullName>
        <ecNumber evidence="3">2.7.13.3</ecNumber>
    </recommendedName>
</protein>
<dbReference type="CDD" id="cd16922">
    <property type="entry name" value="HATPase_EvgS-ArcB-TorS-like"/>
    <property type="match status" value="1"/>
</dbReference>
<dbReference type="Gene3D" id="1.10.287.130">
    <property type="match status" value="1"/>
</dbReference>
<sequence>MMISLIEKFKNSIGYILFKKVYLTYFVFMFLFVSFQIFTEYRNEKKQITKIFQKIENVYKNILIENVKQRNINALINLANAIESTTDITGISIINEKRSFIFLDGVVSEDIKNLEPIIRLEGLTYAYSNNLLTHTIEFKLKEQNYYIFLFIDLNEVYINLEESIFLILLNIIASMILLGVLFFIFSSKHLIRPLNTIIAATKKFDVVEHETIEIDLKEIEKNELHKLAGTFNKMSKRINEAYINMQQLTMIREIQKNKLEQQKKELQDANKAKDDFMANMSHELKTPLNSINVISNVMMKNRRGVFDEKEIKNFEIINKCGKDLLFLINDVLDLSKLEAGEIILNNDRVDIKDIGDSIYDMFIEQMNEKNLDFIYEVDESIGYIFSDKDRIKQIAKNLLSNSLKFTEKGKIKFIIRNDDENIKMIIEDQGIGIAKEKLSHIFDRFKQVDGSTTRKYGGTGLGLAICKDLSKLLKGDISVTSEENVGSRFIVTISKNKELLKGLDTLELKADSKDKKEDIEEVLMENQIEILDEEKKEIYILNNDPILFFNLIIQLNKKYLVKQVSSFEEFKKFKDKESKILIDISKLNEEEKEFLVDEFKGELIVIYENNLENDIKEKAIKTYEKTLIKDGLKDI</sequence>
<keyword evidence="6" id="KW-0418">Kinase</keyword>
<keyword evidence="5" id="KW-0808">Transferase</keyword>
<accession>A0A4Q1ATI7</accession>
<comment type="caution">
    <text evidence="12">The sequence shown here is derived from an EMBL/GenBank/DDBJ whole genome shotgun (WGS) entry which is preliminary data.</text>
</comment>
<evidence type="ECO:0000256" key="7">
    <source>
        <dbReference type="ARBA" id="ARBA00023012"/>
    </source>
</evidence>
<dbReference type="InterPro" id="IPR036890">
    <property type="entry name" value="HATPase_C_sf"/>
</dbReference>
<dbReference type="AlphaFoldDB" id="A0A4Q1ATI7"/>
<evidence type="ECO:0000313" key="13">
    <source>
        <dbReference type="Proteomes" id="UP000289718"/>
    </source>
</evidence>
<feature type="transmembrane region" description="Helical" evidence="9">
    <location>
        <begin position="21"/>
        <end position="38"/>
    </location>
</feature>